<evidence type="ECO:0000313" key="2">
    <source>
        <dbReference type="Ensembl" id="ENSPFOP00000019058.1"/>
    </source>
</evidence>
<accession>A0A087YM05</accession>
<dbReference type="Ensembl" id="ENSPFOT00000019080.1">
    <property type="protein sequence ID" value="ENSPFOP00000019058.1"/>
    <property type="gene ID" value="ENSPFOG00000018953.1"/>
</dbReference>
<dbReference type="eggNOG" id="ENOG502SN1D">
    <property type="taxonomic scope" value="Eukaryota"/>
</dbReference>
<dbReference type="AlphaFoldDB" id="A0A087YM05"/>
<dbReference type="EMBL" id="AYCK01024648">
    <property type="status" value="NOT_ANNOTATED_CDS"/>
    <property type="molecule type" value="Genomic_DNA"/>
</dbReference>
<proteinExistence type="predicted"/>
<organism evidence="2 3">
    <name type="scientific">Poecilia formosa</name>
    <name type="common">Amazon molly</name>
    <name type="synonym">Limia formosa</name>
    <dbReference type="NCBI Taxonomy" id="48698"/>
    <lineage>
        <taxon>Eukaryota</taxon>
        <taxon>Metazoa</taxon>
        <taxon>Chordata</taxon>
        <taxon>Craniata</taxon>
        <taxon>Vertebrata</taxon>
        <taxon>Euteleostomi</taxon>
        <taxon>Actinopterygii</taxon>
        <taxon>Neopterygii</taxon>
        <taxon>Teleostei</taxon>
        <taxon>Neoteleostei</taxon>
        <taxon>Acanthomorphata</taxon>
        <taxon>Ovalentaria</taxon>
        <taxon>Atherinomorphae</taxon>
        <taxon>Cyprinodontiformes</taxon>
        <taxon>Poeciliidae</taxon>
        <taxon>Poeciliinae</taxon>
        <taxon>Poecilia</taxon>
    </lineage>
</organism>
<keyword evidence="3" id="KW-1185">Reference proteome</keyword>
<feature type="region of interest" description="Disordered" evidence="1">
    <location>
        <begin position="107"/>
        <end position="138"/>
    </location>
</feature>
<dbReference type="PANTHER" id="PTHR47306:SF2">
    <property type="entry name" value="CORE-BINDING (CB) DOMAIN-CONTAINING PROTEIN"/>
    <property type="match status" value="1"/>
</dbReference>
<sequence>TAASYTAPICNEPQRYIATHLARRCMAGQSDEARKGKLAAARASQRTWSKKGRVWDYCEIQQWCPEPVGRYSLLQRLLDHKFIVLNLPEENELSALRESAEAAIAPLSPREEEQEAAGVQEASSNSKDGEGSSPMHRQVSHKPLFSLSFSLDDPIIRRFVEHLQDKCKIANTKQEISVVCRWVAYLQPSQEASRVTAGFLQKPEKVEDYVKKLQLAKIGTTSIRQYLGNMLRFTHFLKELWGEEDAAVCDAFCQALRSAAAKLREAKQRKSSHPKLVIGRQTVLADCQRVLLRAQEEMEGIIKNIKEGRHVTEVEKTRFHYYCEAVLILKLLLSPATVENLTVRKKPSSESGRIAIVVFVNVLLFAHHMPLLHLQLLQLYFSKIRPGNLKDRDLPDNRFFVRQSGSGIRSASMDVMRLHQHYRLPMVCSEDVRQVAVRDVAELPEGPATVLCRYLGLASGPDEMPLNAHQLSLLSVGGCTNVLCVSWSFFPSFSCSQKCTKRLQDSTGITSCDSSFPVTLDGEPPLKKKRVEAGFPGSRGLLDKWRVAQQKLRRHHLM</sequence>
<evidence type="ECO:0000313" key="3">
    <source>
        <dbReference type="Proteomes" id="UP000028760"/>
    </source>
</evidence>
<protein>
    <submittedName>
        <fullName evidence="2">Uncharacterized protein</fullName>
    </submittedName>
</protein>
<dbReference type="Proteomes" id="UP000028760">
    <property type="component" value="Unassembled WGS sequence"/>
</dbReference>
<dbReference type="OMA" id="KCKIANT"/>
<name>A0A087YM05_POEFO</name>
<dbReference type="PANTHER" id="PTHR47306">
    <property type="entry name" value="SI:CH211-178J18.4-RELATED"/>
    <property type="match status" value="1"/>
</dbReference>
<reference evidence="2" key="2">
    <citation type="submission" date="2025-08" db="UniProtKB">
        <authorList>
            <consortium name="Ensembl"/>
        </authorList>
    </citation>
    <scope>IDENTIFICATION</scope>
</reference>
<reference evidence="3" key="1">
    <citation type="submission" date="2013-10" db="EMBL/GenBank/DDBJ databases">
        <authorList>
            <person name="Schartl M."/>
            <person name="Warren W."/>
        </authorList>
    </citation>
    <scope>NUCLEOTIDE SEQUENCE [LARGE SCALE GENOMIC DNA]</scope>
    <source>
        <strain evidence="3">female</strain>
    </source>
</reference>
<reference evidence="2" key="3">
    <citation type="submission" date="2025-09" db="UniProtKB">
        <authorList>
            <consortium name="Ensembl"/>
        </authorList>
    </citation>
    <scope>IDENTIFICATION</scope>
</reference>
<dbReference type="GeneTree" id="ENSGT01120000272112"/>
<evidence type="ECO:0000256" key="1">
    <source>
        <dbReference type="SAM" id="MobiDB-lite"/>
    </source>
</evidence>